<organism evidence="8 9">
    <name type="scientific">Stakelama saccharophila</name>
    <dbReference type="NCBI Taxonomy" id="3075605"/>
    <lineage>
        <taxon>Bacteria</taxon>
        <taxon>Pseudomonadati</taxon>
        <taxon>Pseudomonadota</taxon>
        <taxon>Alphaproteobacteria</taxon>
        <taxon>Sphingomonadales</taxon>
        <taxon>Sphingomonadaceae</taxon>
        <taxon>Stakelama</taxon>
    </lineage>
</organism>
<sequence length="121" mass="13087">MQFLKTLFWALIIGLAAAFALNNWVPVEIRLWGGVVADVNLPLLLLVTFLIGFVPMLLAYYTVRWRLRQRLAASERALTELRALHESKPATAEPGDPAPAADATPADDGPLFSSGTGGRSA</sequence>
<dbReference type="Proteomes" id="UP001302249">
    <property type="component" value="Chromosome"/>
</dbReference>
<evidence type="ECO:0000313" key="8">
    <source>
        <dbReference type="EMBL" id="WNO54970.1"/>
    </source>
</evidence>
<feature type="region of interest" description="Disordered" evidence="5">
    <location>
        <begin position="84"/>
        <end position="121"/>
    </location>
</feature>
<reference evidence="8 9" key="1">
    <citation type="submission" date="2023-09" db="EMBL/GenBank/DDBJ databases">
        <authorList>
            <person name="Rey-Velasco X."/>
        </authorList>
    </citation>
    <scope>NUCLEOTIDE SEQUENCE [LARGE SCALE GENOMIC DNA]</scope>
    <source>
        <strain evidence="8 9">W311</strain>
    </source>
</reference>
<evidence type="ECO:0000256" key="6">
    <source>
        <dbReference type="SAM" id="Phobius"/>
    </source>
</evidence>
<keyword evidence="3 6" id="KW-1133">Transmembrane helix</keyword>
<keyword evidence="2 6" id="KW-0812">Transmembrane</keyword>
<accession>A0ABZ0BCZ3</accession>
<keyword evidence="1" id="KW-1003">Cell membrane</keyword>
<evidence type="ECO:0000259" key="7">
    <source>
        <dbReference type="Pfam" id="PF06305"/>
    </source>
</evidence>
<evidence type="ECO:0000256" key="5">
    <source>
        <dbReference type="SAM" id="MobiDB-lite"/>
    </source>
</evidence>
<evidence type="ECO:0000313" key="9">
    <source>
        <dbReference type="Proteomes" id="UP001302249"/>
    </source>
</evidence>
<gene>
    <name evidence="8" type="ORF">RPR59_06915</name>
</gene>
<feature type="compositionally biased region" description="Low complexity" evidence="5">
    <location>
        <begin position="89"/>
        <end position="110"/>
    </location>
</feature>
<evidence type="ECO:0000256" key="2">
    <source>
        <dbReference type="ARBA" id="ARBA00022692"/>
    </source>
</evidence>
<evidence type="ECO:0000256" key="3">
    <source>
        <dbReference type="ARBA" id="ARBA00022989"/>
    </source>
</evidence>
<dbReference type="RefSeq" id="WP_313918039.1">
    <property type="nucleotide sequence ID" value="NZ_CP135076.1"/>
</dbReference>
<dbReference type="InterPro" id="IPR010445">
    <property type="entry name" value="LapA_dom"/>
</dbReference>
<keyword evidence="9" id="KW-1185">Reference proteome</keyword>
<evidence type="ECO:0000256" key="4">
    <source>
        <dbReference type="ARBA" id="ARBA00023136"/>
    </source>
</evidence>
<dbReference type="Pfam" id="PF06305">
    <property type="entry name" value="LapA_dom"/>
    <property type="match status" value="1"/>
</dbReference>
<keyword evidence="4 6" id="KW-0472">Membrane</keyword>
<evidence type="ECO:0000256" key="1">
    <source>
        <dbReference type="ARBA" id="ARBA00022475"/>
    </source>
</evidence>
<feature type="domain" description="Lipopolysaccharide assembly protein A" evidence="7">
    <location>
        <begin position="23"/>
        <end position="82"/>
    </location>
</feature>
<dbReference type="EMBL" id="CP135076">
    <property type="protein sequence ID" value="WNO54970.1"/>
    <property type="molecule type" value="Genomic_DNA"/>
</dbReference>
<proteinExistence type="predicted"/>
<protein>
    <submittedName>
        <fullName evidence="8">Lipopolysaccharide assembly protein LapA domain-containing protein</fullName>
    </submittedName>
</protein>
<name>A0ABZ0BCZ3_9SPHN</name>
<feature type="transmembrane region" description="Helical" evidence="6">
    <location>
        <begin position="44"/>
        <end position="63"/>
    </location>
</feature>